<dbReference type="Proteomes" id="UP000730481">
    <property type="component" value="Unassembled WGS sequence"/>
</dbReference>
<gene>
    <name evidence="1" type="ORF">FBEOM_9768</name>
</gene>
<evidence type="ECO:0000313" key="1">
    <source>
        <dbReference type="EMBL" id="KAF4336315.1"/>
    </source>
</evidence>
<protein>
    <submittedName>
        <fullName evidence="1">Uncharacterized protein</fullName>
    </submittedName>
</protein>
<sequence>MTITHRSTSVTKRGFRPINRIDKRVTFASYPAPESSAGASGNGDLLMTGIMHWHQGKVLNRHHDRSKLRTEVTNESSATQFLPKMDQLCSKPWANGGDSQASLLLRLCDEANHSTRNCPRADEDKVVISVADLEAFTASDGIERDILNPFGEMEGTWYISNLNEKNGSLPEAISLTEKFHQKKSRKQLLLSLRAWKSAIRIFTCLRTSTLYNAAIRWSASDIMEQPIVRDPRATPEFSSNFTPTSGISIPRLSSAFVITVNHGRDQAQSDASATKNAAEPDSGLVVDIHANLRWR</sequence>
<proteinExistence type="predicted"/>
<dbReference type="EMBL" id="PVQB02000504">
    <property type="protein sequence ID" value="KAF4336315.1"/>
    <property type="molecule type" value="Genomic_DNA"/>
</dbReference>
<evidence type="ECO:0000313" key="2">
    <source>
        <dbReference type="Proteomes" id="UP000730481"/>
    </source>
</evidence>
<accession>A0A9P5ACI1</accession>
<keyword evidence="2" id="KW-1185">Reference proteome</keyword>
<reference evidence="1" key="1">
    <citation type="journal article" date="2017" name="Mycologia">
        <title>Fusarium algeriense, sp. nov., a novel toxigenic crown rot pathogen of durum wheat from Algeria is nested in the Fusarium burgessii species complex.</title>
        <authorList>
            <person name="Laraba I."/>
            <person name="Keddad A."/>
            <person name="Boureghda H."/>
            <person name="Abdallah N."/>
            <person name="Vaughan M.M."/>
            <person name="Proctor R.H."/>
            <person name="Busman M."/>
            <person name="O'Donnell K."/>
        </authorList>
    </citation>
    <scope>NUCLEOTIDE SEQUENCE</scope>
    <source>
        <strain evidence="1">NRRL 25174</strain>
    </source>
</reference>
<reference evidence="1" key="2">
    <citation type="submission" date="2020-02" db="EMBL/GenBank/DDBJ databases">
        <title>Identification and distribution of gene clusters putatively required for synthesis of sphingolipid metabolism inhibitors in phylogenetically diverse species of the filamentous fungus Fusarium.</title>
        <authorList>
            <person name="Kim H.-S."/>
            <person name="Busman M."/>
            <person name="Brown D.W."/>
            <person name="Divon H."/>
            <person name="Uhlig S."/>
            <person name="Proctor R.H."/>
        </authorList>
    </citation>
    <scope>NUCLEOTIDE SEQUENCE</scope>
    <source>
        <strain evidence="1">NRRL 25174</strain>
    </source>
</reference>
<organism evidence="1 2">
    <name type="scientific">Fusarium beomiforme</name>
    <dbReference type="NCBI Taxonomy" id="44412"/>
    <lineage>
        <taxon>Eukaryota</taxon>
        <taxon>Fungi</taxon>
        <taxon>Dikarya</taxon>
        <taxon>Ascomycota</taxon>
        <taxon>Pezizomycotina</taxon>
        <taxon>Sordariomycetes</taxon>
        <taxon>Hypocreomycetidae</taxon>
        <taxon>Hypocreales</taxon>
        <taxon>Nectriaceae</taxon>
        <taxon>Fusarium</taxon>
        <taxon>Fusarium burgessii species complex</taxon>
    </lineage>
</organism>
<dbReference type="AlphaFoldDB" id="A0A9P5ACI1"/>
<comment type="caution">
    <text evidence="1">The sequence shown here is derived from an EMBL/GenBank/DDBJ whole genome shotgun (WGS) entry which is preliminary data.</text>
</comment>
<name>A0A9P5ACI1_9HYPO</name>